<dbReference type="EMBL" id="JBHSKJ010000035">
    <property type="protein sequence ID" value="MFC5149923.1"/>
    <property type="molecule type" value="Genomic_DNA"/>
</dbReference>
<organism evidence="2 3">
    <name type="scientific">Streptomyces aureoversilis</name>
    <dbReference type="NCBI Taxonomy" id="67277"/>
    <lineage>
        <taxon>Bacteria</taxon>
        <taxon>Bacillati</taxon>
        <taxon>Actinomycetota</taxon>
        <taxon>Actinomycetes</taxon>
        <taxon>Kitasatosporales</taxon>
        <taxon>Streptomycetaceae</taxon>
        <taxon>Streptomyces</taxon>
    </lineage>
</organism>
<evidence type="ECO:0000313" key="2">
    <source>
        <dbReference type="EMBL" id="MFC5149923.1"/>
    </source>
</evidence>
<sequence>MTASARIRPPPGRRITSLGQRIDPGFEFEHALADGRLADLGYPSNQSDASMPEQPGLGRQRQTPLTLVQMREQNVEPSRQPGADLVGYAHTKFNEIISVKQRVVS</sequence>
<evidence type="ECO:0000256" key="1">
    <source>
        <dbReference type="SAM" id="MobiDB-lite"/>
    </source>
</evidence>
<keyword evidence="3" id="KW-1185">Reference proteome</keyword>
<accession>A0ABW0AB97</accession>
<evidence type="ECO:0000313" key="3">
    <source>
        <dbReference type="Proteomes" id="UP001596222"/>
    </source>
</evidence>
<comment type="caution">
    <text evidence="2">The sequence shown here is derived from an EMBL/GenBank/DDBJ whole genome shotgun (WGS) entry which is preliminary data.</text>
</comment>
<proteinExistence type="predicted"/>
<feature type="region of interest" description="Disordered" evidence="1">
    <location>
        <begin position="38"/>
        <end position="59"/>
    </location>
</feature>
<dbReference type="RefSeq" id="WP_382050931.1">
    <property type="nucleotide sequence ID" value="NZ_JBHSKJ010000035.1"/>
</dbReference>
<reference evidence="3" key="1">
    <citation type="journal article" date="2019" name="Int. J. Syst. Evol. Microbiol.">
        <title>The Global Catalogue of Microorganisms (GCM) 10K type strain sequencing project: providing services to taxonomists for standard genome sequencing and annotation.</title>
        <authorList>
            <consortium name="The Broad Institute Genomics Platform"/>
            <consortium name="The Broad Institute Genome Sequencing Center for Infectious Disease"/>
            <person name="Wu L."/>
            <person name="Ma J."/>
        </authorList>
    </citation>
    <scope>NUCLEOTIDE SEQUENCE [LARGE SCALE GENOMIC DNA]</scope>
    <source>
        <strain evidence="3">CGMCC 4.1641</strain>
    </source>
</reference>
<protein>
    <submittedName>
        <fullName evidence="2">Uncharacterized protein</fullName>
    </submittedName>
</protein>
<name>A0ABW0AB97_9ACTN</name>
<dbReference type="Proteomes" id="UP001596222">
    <property type="component" value="Unassembled WGS sequence"/>
</dbReference>
<gene>
    <name evidence="2" type="ORF">ACFPP6_35290</name>
</gene>